<protein>
    <recommendedName>
        <fullName evidence="4">PLAC8 motif-containing protein</fullName>
    </recommendedName>
</protein>
<dbReference type="PANTHER" id="PTHR31045:SF30">
    <property type="entry name" value="PLAC8 FAMILY PROTEIN"/>
    <property type="match status" value="1"/>
</dbReference>
<dbReference type="PANTHER" id="PTHR31045">
    <property type="entry name" value="PLAC8 FAMILY PROTEIN-RELATED"/>
    <property type="match status" value="1"/>
</dbReference>
<dbReference type="NCBIfam" id="TIGR01571">
    <property type="entry name" value="A_thal_Cys_rich"/>
    <property type="match status" value="1"/>
</dbReference>
<reference evidence="2 3" key="1">
    <citation type="submission" date="2024-01" db="EMBL/GenBank/DDBJ databases">
        <title>The genomes of 5 underutilized Papilionoideae crops provide insights into root nodulation and disease resistanc.</title>
        <authorList>
            <person name="Jiang F."/>
        </authorList>
    </citation>
    <scope>NUCLEOTIDE SEQUENCE [LARGE SCALE GENOMIC DNA]</scope>
    <source>
        <strain evidence="2">DUOXIRENSHENG_FW03</strain>
        <tissue evidence="2">Leaves</tissue>
    </source>
</reference>
<sequence length="166" mass="18637">MYVHIATFMLFCMAPFWIFLLASVNIDDENVRQALAAVEIILCFLGLLYGGFWRIQMRKRFNLPSYDFCFGKPSASDCTLWLCCCWCSLAQEARTGNNYDLVEDKFCSKDQPSISPLGREDIVSNKSGTSFPLGRNCSPYMLKASSPPNSSNVYIKGCYSPDGLLS</sequence>
<dbReference type="GO" id="GO:0051762">
    <property type="term" value="P:sesquiterpene biosynthetic process"/>
    <property type="evidence" value="ECO:0007669"/>
    <property type="project" value="TreeGrafter"/>
</dbReference>
<feature type="transmembrane region" description="Helical" evidence="1">
    <location>
        <begin position="7"/>
        <end position="26"/>
    </location>
</feature>
<keyword evidence="1" id="KW-1133">Transmembrane helix</keyword>
<keyword evidence="1" id="KW-0472">Membrane</keyword>
<gene>
    <name evidence="2" type="ORF">VNO78_28333</name>
</gene>
<dbReference type="EMBL" id="JAYMYS010000007">
    <property type="protein sequence ID" value="KAK7387488.1"/>
    <property type="molecule type" value="Genomic_DNA"/>
</dbReference>
<dbReference type="InterPro" id="IPR006461">
    <property type="entry name" value="PLAC_motif_containing"/>
</dbReference>
<name>A0AAN9S1K0_PSOTE</name>
<evidence type="ECO:0008006" key="4">
    <source>
        <dbReference type="Google" id="ProtNLM"/>
    </source>
</evidence>
<accession>A0AAN9S1K0</accession>
<dbReference type="GO" id="GO:0009975">
    <property type="term" value="F:cyclase activity"/>
    <property type="evidence" value="ECO:0007669"/>
    <property type="project" value="TreeGrafter"/>
</dbReference>
<evidence type="ECO:0000313" key="2">
    <source>
        <dbReference type="EMBL" id="KAK7387488.1"/>
    </source>
</evidence>
<dbReference type="AlphaFoldDB" id="A0AAN9S1K0"/>
<dbReference type="Proteomes" id="UP001386955">
    <property type="component" value="Unassembled WGS sequence"/>
</dbReference>
<evidence type="ECO:0000313" key="3">
    <source>
        <dbReference type="Proteomes" id="UP001386955"/>
    </source>
</evidence>
<proteinExistence type="predicted"/>
<organism evidence="2 3">
    <name type="scientific">Psophocarpus tetragonolobus</name>
    <name type="common">Winged bean</name>
    <name type="synonym">Dolichos tetragonolobus</name>
    <dbReference type="NCBI Taxonomy" id="3891"/>
    <lineage>
        <taxon>Eukaryota</taxon>
        <taxon>Viridiplantae</taxon>
        <taxon>Streptophyta</taxon>
        <taxon>Embryophyta</taxon>
        <taxon>Tracheophyta</taxon>
        <taxon>Spermatophyta</taxon>
        <taxon>Magnoliopsida</taxon>
        <taxon>eudicotyledons</taxon>
        <taxon>Gunneridae</taxon>
        <taxon>Pentapetalae</taxon>
        <taxon>rosids</taxon>
        <taxon>fabids</taxon>
        <taxon>Fabales</taxon>
        <taxon>Fabaceae</taxon>
        <taxon>Papilionoideae</taxon>
        <taxon>50 kb inversion clade</taxon>
        <taxon>NPAAA clade</taxon>
        <taxon>indigoferoid/millettioid clade</taxon>
        <taxon>Phaseoleae</taxon>
        <taxon>Psophocarpus</taxon>
    </lineage>
</organism>
<dbReference type="Pfam" id="PF04749">
    <property type="entry name" value="PLAC8"/>
    <property type="match status" value="1"/>
</dbReference>
<comment type="caution">
    <text evidence="2">The sequence shown here is derived from an EMBL/GenBank/DDBJ whole genome shotgun (WGS) entry which is preliminary data.</text>
</comment>
<keyword evidence="1" id="KW-0812">Transmembrane</keyword>
<feature type="transmembrane region" description="Helical" evidence="1">
    <location>
        <begin position="32"/>
        <end position="52"/>
    </location>
</feature>
<evidence type="ECO:0000256" key="1">
    <source>
        <dbReference type="SAM" id="Phobius"/>
    </source>
</evidence>
<keyword evidence="3" id="KW-1185">Reference proteome</keyword>